<evidence type="ECO:0000256" key="1">
    <source>
        <dbReference type="SAM" id="Phobius"/>
    </source>
</evidence>
<keyword evidence="1" id="KW-0472">Membrane</keyword>
<dbReference type="Gene3D" id="1.20.1070.10">
    <property type="entry name" value="Rhodopsin 7-helix transmembrane proteins"/>
    <property type="match status" value="1"/>
</dbReference>
<evidence type="ECO:0008006" key="4">
    <source>
        <dbReference type="Google" id="ProtNLM"/>
    </source>
</evidence>
<evidence type="ECO:0000313" key="3">
    <source>
        <dbReference type="Proteomes" id="UP000276133"/>
    </source>
</evidence>
<dbReference type="EMBL" id="REGN01000038">
    <property type="protein sequence ID" value="RNA45024.1"/>
    <property type="molecule type" value="Genomic_DNA"/>
</dbReference>
<feature type="transmembrane region" description="Helical" evidence="1">
    <location>
        <begin position="114"/>
        <end position="138"/>
    </location>
</feature>
<feature type="transmembrane region" description="Helical" evidence="1">
    <location>
        <begin position="30"/>
        <end position="51"/>
    </location>
</feature>
<keyword evidence="1" id="KW-0812">Transmembrane</keyword>
<feature type="transmembrane region" description="Helical" evidence="1">
    <location>
        <begin position="150"/>
        <end position="170"/>
    </location>
</feature>
<organism evidence="2 3">
    <name type="scientific">Brachionus plicatilis</name>
    <name type="common">Marine rotifer</name>
    <name type="synonym">Brachionus muelleri</name>
    <dbReference type="NCBI Taxonomy" id="10195"/>
    <lineage>
        <taxon>Eukaryota</taxon>
        <taxon>Metazoa</taxon>
        <taxon>Spiralia</taxon>
        <taxon>Gnathifera</taxon>
        <taxon>Rotifera</taxon>
        <taxon>Eurotatoria</taxon>
        <taxon>Monogononta</taxon>
        <taxon>Pseudotrocha</taxon>
        <taxon>Ploima</taxon>
        <taxon>Brachionidae</taxon>
        <taxon>Brachionus</taxon>
    </lineage>
</organism>
<sequence length="303" mass="35367">MNDSLFTEFYDTEIFADSQSKRVLKLIQEFFTPMLSLLGFTLRLVCIFVYMKPVKNSMNKILKLSYTSINKTLLLNSLSQAIFSFVYIFLPVIYCRNICMNNGYLSNFFHAYVVIYGSTVAEMISILANIVMCLNRFLIIFKNKDIFRLMSFRSMCFIIILFSLMVNLPYLKMVKIDMKNGKYFMTESDFSKSATGQFFKNFIPVIRYFVLIAIFVTINFLLLYNSFIFAKNREKFFRNQRLLLDSAKLNSVSTKSNDQEAYAESSENSYRLDRSEWNLTRMSLFICHTGNNIGNHGSAHQFA</sequence>
<feature type="transmembrane region" description="Helical" evidence="1">
    <location>
        <begin position="208"/>
        <end position="230"/>
    </location>
</feature>
<dbReference type="AlphaFoldDB" id="A0A3M7TA90"/>
<feature type="transmembrane region" description="Helical" evidence="1">
    <location>
        <begin position="72"/>
        <end position="94"/>
    </location>
</feature>
<gene>
    <name evidence="2" type="ORF">BpHYR1_024123</name>
</gene>
<proteinExistence type="predicted"/>
<dbReference type="OrthoDB" id="10475660at2759"/>
<keyword evidence="1" id="KW-1133">Transmembrane helix</keyword>
<evidence type="ECO:0000313" key="2">
    <source>
        <dbReference type="EMBL" id="RNA45024.1"/>
    </source>
</evidence>
<accession>A0A3M7TA90</accession>
<dbReference type="Proteomes" id="UP000276133">
    <property type="component" value="Unassembled WGS sequence"/>
</dbReference>
<keyword evidence="3" id="KW-1185">Reference proteome</keyword>
<reference evidence="2 3" key="1">
    <citation type="journal article" date="2018" name="Sci. Rep.">
        <title>Genomic signatures of local adaptation to the degree of environmental predictability in rotifers.</title>
        <authorList>
            <person name="Franch-Gras L."/>
            <person name="Hahn C."/>
            <person name="Garcia-Roger E.M."/>
            <person name="Carmona M.J."/>
            <person name="Serra M."/>
            <person name="Gomez A."/>
        </authorList>
    </citation>
    <scope>NUCLEOTIDE SEQUENCE [LARGE SCALE GENOMIC DNA]</scope>
    <source>
        <strain evidence="2">HYR1</strain>
    </source>
</reference>
<comment type="caution">
    <text evidence="2">The sequence shown here is derived from an EMBL/GenBank/DDBJ whole genome shotgun (WGS) entry which is preliminary data.</text>
</comment>
<name>A0A3M7TA90_BRAPC</name>
<protein>
    <recommendedName>
        <fullName evidence="4">G-protein coupled receptors family 1 profile domain-containing protein</fullName>
    </recommendedName>
</protein>